<protein>
    <recommendedName>
        <fullName evidence="3">Coenzyme PQQ synthesis D</fullName>
    </recommendedName>
</protein>
<sequence length="111" mass="12441">MGTVGISLADRFGRAEDVVGRDIAGEYILVRVVRSAADLDSIYHLNRVGAFVWERLDGCTRGEEIVRGLTECFEVDDVRAANDYRFFLAQLESVRVVTRCEGSEARQDKVL</sequence>
<evidence type="ECO:0000313" key="2">
    <source>
        <dbReference type="Proteomes" id="UP000001784"/>
    </source>
</evidence>
<dbReference type="KEGG" id="sfu:Sfum_2370"/>
<accession>A0LKU9</accession>
<dbReference type="AlphaFoldDB" id="A0LKU9"/>
<gene>
    <name evidence="1" type="ordered locus">Sfum_2370</name>
</gene>
<evidence type="ECO:0008006" key="3">
    <source>
        <dbReference type="Google" id="ProtNLM"/>
    </source>
</evidence>
<dbReference type="Proteomes" id="UP000001784">
    <property type="component" value="Chromosome"/>
</dbReference>
<dbReference type="STRING" id="335543.Sfum_2370"/>
<dbReference type="InParanoid" id="A0LKU9"/>
<dbReference type="InterPro" id="IPR008792">
    <property type="entry name" value="PQQD"/>
</dbReference>
<dbReference type="HOGENOM" id="CLU_159325_0_1_7"/>
<dbReference type="RefSeq" id="WP_011699219.1">
    <property type="nucleotide sequence ID" value="NC_008554.1"/>
</dbReference>
<dbReference type="EMBL" id="CP000478">
    <property type="protein sequence ID" value="ABK18051.1"/>
    <property type="molecule type" value="Genomic_DNA"/>
</dbReference>
<reference evidence="1 2" key="1">
    <citation type="submission" date="2006-10" db="EMBL/GenBank/DDBJ databases">
        <title>Complete sequence of Syntrophobacter fumaroxidans MPOB.</title>
        <authorList>
            <consortium name="US DOE Joint Genome Institute"/>
            <person name="Copeland A."/>
            <person name="Lucas S."/>
            <person name="Lapidus A."/>
            <person name="Barry K."/>
            <person name="Detter J.C."/>
            <person name="Glavina del Rio T."/>
            <person name="Hammon N."/>
            <person name="Israni S."/>
            <person name="Pitluck S."/>
            <person name="Goltsman E.G."/>
            <person name="Martinez M."/>
            <person name="Schmutz J."/>
            <person name="Larimer F."/>
            <person name="Land M."/>
            <person name="Hauser L."/>
            <person name="Kyrpides N."/>
            <person name="Kim E."/>
            <person name="Boone D.R."/>
            <person name="Brockman F."/>
            <person name="Culley D."/>
            <person name="Ferry J."/>
            <person name="Gunsalus R."/>
            <person name="McInerney M.J."/>
            <person name="Morrison M."/>
            <person name="Plugge C."/>
            <person name="Rohlin L."/>
            <person name="Scholten J."/>
            <person name="Sieber J."/>
            <person name="Stams A.J.M."/>
            <person name="Worm P."/>
            <person name="Henstra A.M."/>
            <person name="Richardson P."/>
        </authorList>
    </citation>
    <scope>NUCLEOTIDE SEQUENCE [LARGE SCALE GENOMIC DNA]</scope>
    <source>
        <strain evidence="2">DSM 10017 / MPOB</strain>
    </source>
</reference>
<dbReference type="Pfam" id="PF05402">
    <property type="entry name" value="PqqD"/>
    <property type="match status" value="1"/>
</dbReference>
<proteinExistence type="predicted"/>
<dbReference type="InterPro" id="IPR041881">
    <property type="entry name" value="PqqD_sf"/>
</dbReference>
<keyword evidence="2" id="KW-1185">Reference proteome</keyword>
<dbReference type="Gene3D" id="1.10.10.1150">
    <property type="entry name" value="Coenzyme PQQ synthesis protein D (PqqD)"/>
    <property type="match status" value="1"/>
</dbReference>
<evidence type="ECO:0000313" key="1">
    <source>
        <dbReference type="EMBL" id="ABK18051.1"/>
    </source>
</evidence>
<organism evidence="1 2">
    <name type="scientific">Syntrophobacter fumaroxidans (strain DSM 10017 / MPOB)</name>
    <dbReference type="NCBI Taxonomy" id="335543"/>
    <lineage>
        <taxon>Bacteria</taxon>
        <taxon>Pseudomonadati</taxon>
        <taxon>Thermodesulfobacteriota</taxon>
        <taxon>Syntrophobacteria</taxon>
        <taxon>Syntrophobacterales</taxon>
        <taxon>Syntrophobacteraceae</taxon>
        <taxon>Syntrophobacter</taxon>
    </lineage>
</organism>
<name>A0LKU9_SYNFM</name>